<evidence type="ECO:0000313" key="2">
    <source>
        <dbReference type="Proteomes" id="UP001180515"/>
    </source>
</evidence>
<protein>
    <recommendedName>
        <fullName evidence="3">HTH tetR-type domain-containing protein</fullName>
    </recommendedName>
</protein>
<gene>
    <name evidence="1" type="ORF">P7G31_00815</name>
</gene>
<dbReference type="AlphaFoldDB" id="A0AAE4HVU4"/>
<dbReference type="RefSeq" id="WP_037619784.1">
    <property type="nucleotide sequence ID" value="NZ_CBCPIC010000040.1"/>
</dbReference>
<dbReference type="InterPro" id="IPR009057">
    <property type="entry name" value="Homeodomain-like_sf"/>
</dbReference>
<evidence type="ECO:0000313" key="1">
    <source>
        <dbReference type="EMBL" id="MDT2730793.1"/>
    </source>
</evidence>
<name>A0AAE4HVU4_9STRE</name>
<dbReference type="Gene3D" id="1.10.357.10">
    <property type="entry name" value="Tetracycline Repressor, domain 2"/>
    <property type="match status" value="1"/>
</dbReference>
<dbReference type="SUPFAM" id="SSF46689">
    <property type="entry name" value="Homeodomain-like"/>
    <property type="match status" value="1"/>
</dbReference>
<reference evidence="1" key="1">
    <citation type="submission" date="2023-03" db="EMBL/GenBank/DDBJ databases">
        <authorList>
            <person name="Shen W."/>
            <person name="Cai J."/>
        </authorList>
    </citation>
    <scope>NUCLEOTIDE SEQUENCE</scope>
    <source>
        <strain evidence="1">P82-2</strain>
    </source>
</reference>
<dbReference type="Proteomes" id="UP001180515">
    <property type="component" value="Unassembled WGS sequence"/>
</dbReference>
<evidence type="ECO:0008006" key="3">
    <source>
        <dbReference type="Google" id="ProtNLM"/>
    </source>
</evidence>
<comment type="caution">
    <text evidence="1">The sequence shown here is derived from an EMBL/GenBank/DDBJ whole genome shotgun (WGS) entry which is preliminary data.</text>
</comment>
<sequence>MRGPKQKYSKQLLLEKGLAYVNEFGMSNLSFRKFATYIGCSTQPIISSFGNLEILILELGIAIDRFYPLKRNKTQSVRTGFYVR</sequence>
<dbReference type="EMBL" id="JARQAG010000001">
    <property type="protein sequence ID" value="MDT2730793.1"/>
    <property type="molecule type" value="Genomic_DNA"/>
</dbReference>
<accession>A0AAE4HVU4</accession>
<proteinExistence type="predicted"/>
<organism evidence="1 2">
    <name type="scientific">Streptococcus parauberis</name>
    <dbReference type="NCBI Taxonomy" id="1348"/>
    <lineage>
        <taxon>Bacteria</taxon>
        <taxon>Bacillati</taxon>
        <taxon>Bacillota</taxon>
        <taxon>Bacilli</taxon>
        <taxon>Lactobacillales</taxon>
        <taxon>Streptococcaceae</taxon>
        <taxon>Streptococcus</taxon>
    </lineage>
</organism>